<feature type="transmembrane region" description="Helical" evidence="10">
    <location>
        <begin position="364"/>
        <end position="382"/>
    </location>
</feature>
<dbReference type="InterPro" id="IPR004358">
    <property type="entry name" value="Sig_transdc_His_kin-like_C"/>
</dbReference>
<evidence type="ECO:0000256" key="1">
    <source>
        <dbReference type="ARBA" id="ARBA00000085"/>
    </source>
</evidence>
<sequence length="634" mass="69398">MPYLLEQSLEAQDEDVELARGLIDLAAERATTPTERLSVMQRQQAFLMLRGDYERGLALAEEILSLTRELNLPLETFRTHIALGRALRLIGDAPAALQALHRALELGEGLSEVQRDIARTYSLMASVYRRQSDFDAAATCYDKALAIATEHHFERFKFSLLANQSLLLMDLGRFAEAKQTLEEVLAYHQDAGNRMAAASARFNLASIAHHTDDIASAVEGFEAVLQDYLELESKGREANTRLALAEIHLEQHNLPAAIAQLDAAQPVVEASGDLTHQAKYQRLRAIAQAAQGDTAAAITSTYRFIELSDALAGADVKRDIERLRAENEIARKDTELAQAERDRAIAASALDHAAAELTKTHTRYITFSVIILALGLTSLGVLTTRRRADRRILAETELARAAAEKANDLKTRLLAIASHDLKSPLSAITLCADQVVSFPDDHTYTQENVRRILEQSRRMSELITELLDLSAIESGHLDLQRQPCRLSMLTATTVATHQTQADQKGIHLERPRPAPENDPTVSVDPNRIEQVLNNLVGNALKFSPAGGTIRIEQSKNDRFVSLFIKDSGPGFTAEDLQQAFAPFCPLSARATGGESSSGLGLHIAREIAHLHGGTLDIVSAPGASAILRLQLPLA</sequence>
<accession>A0ABZ1CDG6</accession>
<feature type="region of interest" description="Disordered" evidence="9">
    <location>
        <begin position="496"/>
        <end position="523"/>
    </location>
</feature>
<keyword evidence="8" id="KW-0175">Coiled coil</keyword>
<gene>
    <name evidence="12" type="ORF">K1X11_004610</name>
</gene>
<dbReference type="SMART" id="SM00388">
    <property type="entry name" value="HisKA"/>
    <property type="match status" value="1"/>
</dbReference>
<dbReference type="InterPro" id="IPR005467">
    <property type="entry name" value="His_kinase_dom"/>
</dbReference>
<evidence type="ECO:0000256" key="4">
    <source>
        <dbReference type="ARBA" id="ARBA00022679"/>
    </source>
</evidence>
<dbReference type="PANTHER" id="PTHR43711">
    <property type="entry name" value="TWO-COMPONENT HISTIDINE KINASE"/>
    <property type="match status" value="1"/>
</dbReference>
<evidence type="ECO:0000313" key="13">
    <source>
        <dbReference type="Proteomes" id="UP000738431"/>
    </source>
</evidence>
<dbReference type="Pfam" id="PF17874">
    <property type="entry name" value="TPR_MalT"/>
    <property type="match status" value="1"/>
</dbReference>
<feature type="repeat" description="TPR" evidence="7">
    <location>
        <begin position="118"/>
        <end position="151"/>
    </location>
</feature>
<dbReference type="SUPFAM" id="SSF47384">
    <property type="entry name" value="Homodimeric domain of signal transducing histidine kinase"/>
    <property type="match status" value="1"/>
</dbReference>
<dbReference type="InterPro" id="IPR003661">
    <property type="entry name" value="HisK_dim/P_dom"/>
</dbReference>
<dbReference type="Pfam" id="PF02518">
    <property type="entry name" value="HATPase_c"/>
    <property type="match status" value="1"/>
</dbReference>
<dbReference type="SMART" id="SM00387">
    <property type="entry name" value="HATPase_c"/>
    <property type="match status" value="1"/>
</dbReference>
<dbReference type="GO" id="GO:0005524">
    <property type="term" value="F:ATP binding"/>
    <property type="evidence" value="ECO:0007669"/>
    <property type="project" value="UniProtKB-KW"/>
</dbReference>
<dbReference type="PRINTS" id="PR00344">
    <property type="entry name" value="BCTRLSENSOR"/>
</dbReference>
<proteinExistence type="predicted"/>
<dbReference type="InterPro" id="IPR041617">
    <property type="entry name" value="TPR_MalT"/>
</dbReference>
<evidence type="ECO:0000256" key="7">
    <source>
        <dbReference type="PROSITE-ProRule" id="PRU00339"/>
    </source>
</evidence>
<evidence type="ECO:0000256" key="9">
    <source>
        <dbReference type="SAM" id="MobiDB-lite"/>
    </source>
</evidence>
<comment type="catalytic activity">
    <reaction evidence="1">
        <text>ATP + protein L-histidine = ADP + protein N-phospho-L-histidine.</text>
        <dbReference type="EC" id="2.7.13.3"/>
    </reaction>
</comment>
<keyword evidence="4" id="KW-0808">Transferase</keyword>
<dbReference type="CDD" id="cd00082">
    <property type="entry name" value="HisKA"/>
    <property type="match status" value="1"/>
</dbReference>
<evidence type="ECO:0000256" key="8">
    <source>
        <dbReference type="SAM" id="Coils"/>
    </source>
</evidence>
<dbReference type="InterPro" id="IPR036097">
    <property type="entry name" value="HisK_dim/P_sf"/>
</dbReference>
<evidence type="ECO:0000256" key="6">
    <source>
        <dbReference type="ARBA" id="ARBA00023012"/>
    </source>
</evidence>
<dbReference type="SMART" id="SM00028">
    <property type="entry name" value="TPR"/>
    <property type="match status" value="5"/>
</dbReference>
<evidence type="ECO:0000256" key="10">
    <source>
        <dbReference type="SAM" id="Phobius"/>
    </source>
</evidence>
<dbReference type="Gene3D" id="3.30.565.10">
    <property type="entry name" value="Histidine kinase-like ATPase, C-terminal domain"/>
    <property type="match status" value="1"/>
</dbReference>
<dbReference type="PROSITE" id="PS50109">
    <property type="entry name" value="HIS_KIN"/>
    <property type="match status" value="1"/>
</dbReference>
<keyword evidence="6" id="KW-0902">Two-component regulatory system</keyword>
<evidence type="ECO:0000259" key="11">
    <source>
        <dbReference type="PROSITE" id="PS50109"/>
    </source>
</evidence>
<dbReference type="InterPro" id="IPR011990">
    <property type="entry name" value="TPR-like_helical_dom_sf"/>
</dbReference>
<keyword evidence="12" id="KW-0547">Nucleotide-binding</keyword>
<feature type="compositionally biased region" description="Basic and acidic residues" evidence="9">
    <location>
        <begin position="504"/>
        <end position="515"/>
    </location>
</feature>
<evidence type="ECO:0000256" key="5">
    <source>
        <dbReference type="ARBA" id="ARBA00022777"/>
    </source>
</evidence>
<feature type="domain" description="Histidine kinase" evidence="11">
    <location>
        <begin position="416"/>
        <end position="634"/>
    </location>
</feature>
<dbReference type="RefSeq" id="WP_221031775.1">
    <property type="nucleotide sequence ID" value="NZ_CP139781.1"/>
</dbReference>
<dbReference type="EMBL" id="CP139781">
    <property type="protein sequence ID" value="WRQ88674.1"/>
    <property type="molecule type" value="Genomic_DNA"/>
</dbReference>
<evidence type="ECO:0000313" key="12">
    <source>
        <dbReference type="EMBL" id="WRQ88674.1"/>
    </source>
</evidence>
<dbReference type="Pfam" id="PF00512">
    <property type="entry name" value="HisKA"/>
    <property type="match status" value="1"/>
</dbReference>
<dbReference type="InterPro" id="IPR003594">
    <property type="entry name" value="HATPase_dom"/>
</dbReference>
<dbReference type="EC" id="2.7.13.3" evidence="2"/>
<dbReference type="InterPro" id="IPR019734">
    <property type="entry name" value="TPR_rpt"/>
</dbReference>
<feature type="coiled-coil region" evidence="8">
    <location>
        <begin position="313"/>
        <end position="342"/>
    </location>
</feature>
<keyword evidence="10" id="KW-0472">Membrane</keyword>
<protein>
    <recommendedName>
        <fullName evidence="2">histidine kinase</fullName>
        <ecNumber evidence="2">2.7.13.3</ecNumber>
    </recommendedName>
</protein>
<dbReference type="InterPro" id="IPR050736">
    <property type="entry name" value="Sensor_HK_Regulatory"/>
</dbReference>
<dbReference type="Proteomes" id="UP000738431">
    <property type="component" value="Chromosome"/>
</dbReference>
<name>A0ABZ1CDG6_9BACT</name>
<reference evidence="12 13" key="1">
    <citation type="submission" date="2023-12" db="EMBL/GenBank/DDBJ databases">
        <title>Description of an unclassified Opitutus bacterium of Verrucomicrobiota.</title>
        <authorList>
            <person name="Zhang D.-F."/>
        </authorList>
    </citation>
    <scope>NUCLEOTIDE SEQUENCE [LARGE SCALE GENOMIC DNA]</scope>
    <source>
        <strain evidence="12 13">WL0086</strain>
    </source>
</reference>
<organism evidence="12 13">
    <name type="scientific">Actomonas aquatica</name>
    <dbReference type="NCBI Taxonomy" id="2866162"/>
    <lineage>
        <taxon>Bacteria</taxon>
        <taxon>Pseudomonadati</taxon>
        <taxon>Verrucomicrobiota</taxon>
        <taxon>Opitutia</taxon>
        <taxon>Opitutales</taxon>
        <taxon>Opitutaceae</taxon>
        <taxon>Actomonas</taxon>
    </lineage>
</organism>
<keyword evidence="10" id="KW-1133">Transmembrane helix</keyword>
<dbReference type="SUPFAM" id="SSF48452">
    <property type="entry name" value="TPR-like"/>
    <property type="match status" value="2"/>
</dbReference>
<dbReference type="SUPFAM" id="SSF55874">
    <property type="entry name" value="ATPase domain of HSP90 chaperone/DNA topoisomerase II/histidine kinase"/>
    <property type="match status" value="1"/>
</dbReference>
<keyword evidence="5" id="KW-0418">Kinase</keyword>
<keyword evidence="12" id="KW-0067">ATP-binding</keyword>
<dbReference type="PANTHER" id="PTHR43711:SF1">
    <property type="entry name" value="HISTIDINE KINASE 1"/>
    <property type="match status" value="1"/>
</dbReference>
<keyword evidence="13" id="KW-1185">Reference proteome</keyword>
<dbReference type="PROSITE" id="PS50005">
    <property type="entry name" value="TPR"/>
    <property type="match status" value="1"/>
</dbReference>
<evidence type="ECO:0000256" key="2">
    <source>
        <dbReference type="ARBA" id="ARBA00012438"/>
    </source>
</evidence>
<keyword evidence="10" id="KW-0812">Transmembrane</keyword>
<evidence type="ECO:0000256" key="3">
    <source>
        <dbReference type="ARBA" id="ARBA00022553"/>
    </source>
</evidence>
<dbReference type="InterPro" id="IPR036890">
    <property type="entry name" value="HATPase_C_sf"/>
</dbReference>
<keyword evidence="7" id="KW-0802">TPR repeat</keyword>
<keyword evidence="3" id="KW-0597">Phosphoprotein</keyword>
<dbReference type="Gene3D" id="1.10.287.130">
    <property type="match status" value="1"/>
</dbReference>
<dbReference type="Gene3D" id="1.25.40.10">
    <property type="entry name" value="Tetratricopeptide repeat domain"/>
    <property type="match status" value="2"/>
</dbReference>
<dbReference type="CDD" id="cd00075">
    <property type="entry name" value="HATPase"/>
    <property type="match status" value="1"/>
</dbReference>